<name>A0A841V1M3_MICAE</name>
<keyword evidence="1" id="KW-0812">Transmembrane</keyword>
<accession>A0A841V1M3</accession>
<feature type="transmembrane region" description="Helical" evidence="1">
    <location>
        <begin position="16"/>
        <end position="36"/>
    </location>
</feature>
<keyword evidence="1" id="KW-0472">Membrane</keyword>
<dbReference type="Proteomes" id="UP000525432">
    <property type="component" value="Unassembled WGS sequence"/>
</dbReference>
<dbReference type="RefSeq" id="WP_185239949.1">
    <property type="nucleotide sequence ID" value="NZ_JACEGC010000058.1"/>
</dbReference>
<dbReference type="InterPro" id="IPR008969">
    <property type="entry name" value="CarboxyPept-like_regulatory"/>
</dbReference>
<evidence type="ECO:0000313" key="2">
    <source>
        <dbReference type="EMBL" id="MBC1196105.1"/>
    </source>
</evidence>
<reference evidence="2 3" key="1">
    <citation type="submission" date="2020-07" db="EMBL/GenBank/DDBJ databases">
        <title>Genomes of two Microcystis aeruginosa (Cyanobacteria) strains from Florida (USA) with disparate toxicogenic potential.</title>
        <authorList>
            <person name="Lefler F.W."/>
            <person name="Barbosa M."/>
            <person name="Berthold D.E."/>
            <person name="Laughinghouse H.D. IV."/>
        </authorList>
    </citation>
    <scope>NUCLEOTIDE SEQUENCE [LARGE SCALE GENOMIC DNA]</scope>
    <source>
        <strain evidence="2 3">BLCCF158</strain>
    </source>
</reference>
<dbReference type="SUPFAM" id="SSF49464">
    <property type="entry name" value="Carboxypeptidase regulatory domain-like"/>
    <property type="match status" value="1"/>
</dbReference>
<dbReference type="EMBL" id="JACEGC010000058">
    <property type="protein sequence ID" value="MBC1196105.1"/>
    <property type="molecule type" value="Genomic_DNA"/>
</dbReference>
<dbReference type="AlphaFoldDB" id="A0A841V1M3"/>
<sequence length="301" mass="32107">MSQNPQNPKKFNLAKWISIVSAFAAIAGVIATLVTVPEFRCFLLRLSCPLEQVIPTEVELFTQTESGEFLGGVQITVIGSGGPPETTQTDDNGYAKVRIANKGEVKVNLSKSGYPVQNFTINLQNEQGTVRTIRFRPSGEPEVIASSTPPPPPPSPMTPFTPQPQIITALENDFMSIKLTGISKDQGGNVKLAFVITNKTNENLYLGLNNNGGTITDNFGQVCDGRGLQGLATVGSYANKPDDFTLVSPNSTLTVGSSGCNFPTSTEFNASFPLVRYQASTTNPAGEQTKLTAGFTGLKLP</sequence>
<comment type="caution">
    <text evidence="2">The sequence shown here is derived from an EMBL/GenBank/DDBJ whole genome shotgun (WGS) entry which is preliminary data.</text>
</comment>
<evidence type="ECO:0000313" key="3">
    <source>
        <dbReference type="Proteomes" id="UP000525432"/>
    </source>
</evidence>
<organism evidence="2 3">
    <name type="scientific">Microcystis aeruginosa BLCC-F158</name>
    <dbReference type="NCBI Taxonomy" id="2755316"/>
    <lineage>
        <taxon>Bacteria</taxon>
        <taxon>Bacillati</taxon>
        <taxon>Cyanobacteriota</taxon>
        <taxon>Cyanophyceae</taxon>
        <taxon>Oscillatoriophycideae</taxon>
        <taxon>Chroococcales</taxon>
        <taxon>Microcystaceae</taxon>
        <taxon>Microcystis</taxon>
    </lineage>
</organism>
<gene>
    <name evidence="2" type="ORF">H0901_12740</name>
</gene>
<evidence type="ECO:0000256" key="1">
    <source>
        <dbReference type="SAM" id="Phobius"/>
    </source>
</evidence>
<proteinExistence type="predicted"/>
<protein>
    <submittedName>
        <fullName evidence="2">Uncharacterized protein</fullName>
    </submittedName>
</protein>
<keyword evidence="1" id="KW-1133">Transmembrane helix</keyword>